<sequence>MNHLLQKLVSASKSVNKSQVEAIVSDLINLQAPLQERWVGVGQIAKSFGSYRLAKRCIEKALEQSQSDQMVAQALGMLSDLGKTELAYEYLQSIGNRVSSSVVLLHLKGVLAYQLGYFTQAKQSLREVLIKVPTSGETLHLLSTMSDTEEAKELQKELDTLLSSMDKAPLSVSKACFYNALGNTYLKTSEVVTAYQYFEKCAETMRAISPKDKSFDYSLIEDWRNENVECAEVKPSNFTDESVSTKSSPIFILGIPRTGTTLVEQVIIQNTEAQSVGEIDAFPMAVDNVLKTKNALERLKTLALLDKEKCSMIADEYFKICSEYGVSNALIVDKSLSNLRYAYAIKHVFNKAIFVVTKRNEIDNAWSIFKTQFSNSLHWSWDIRKIKSFIDNESRLAKILANSKEVAPIVIQLETLQDQPQETIKQVINRVYEKQGATRETELLSLPPYEAGKVDTTAVRTASMYQARQPISSDHAHSKNIPPKFEKTYSEIH</sequence>
<name>A0AB36FT39_ALTMA</name>
<dbReference type="SUPFAM" id="SSF48452">
    <property type="entry name" value="TPR-like"/>
    <property type="match status" value="1"/>
</dbReference>
<dbReference type="AlphaFoldDB" id="A0AB36FT39"/>
<keyword evidence="3" id="KW-1185">Reference proteome</keyword>
<dbReference type="Gene3D" id="1.25.40.10">
    <property type="entry name" value="Tetratricopeptide repeat domain"/>
    <property type="match status" value="1"/>
</dbReference>
<feature type="region of interest" description="Disordered" evidence="1">
    <location>
        <begin position="470"/>
        <end position="493"/>
    </location>
</feature>
<accession>A0AB36FT39</accession>
<gene>
    <name evidence="2" type="ORF">BFV95_1133</name>
</gene>
<dbReference type="Proteomes" id="UP000095392">
    <property type="component" value="Unassembled WGS sequence"/>
</dbReference>
<dbReference type="Pfam" id="PF13469">
    <property type="entry name" value="Sulfotransfer_3"/>
    <property type="match status" value="1"/>
</dbReference>
<reference evidence="2 3" key="1">
    <citation type="submission" date="2016-09" db="EMBL/GenBank/DDBJ databases">
        <title>Draft Genome Sequence of four Alteromonas macleodii strains isolated from copper coupons and grown long-term at elevated copper levels.</title>
        <authorList>
            <person name="Cusick K."/>
            <person name="Dale J."/>
            <person name="Little B."/>
            <person name="Biffinger J."/>
        </authorList>
    </citation>
    <scope>NUCLEOTIDE SEQUENCE [LARGE SCALE GENOMIC DNA]</scope>
    <source>
        <strain evidence="2 3">KCP01</strain>
    </source>
</reference>
<evidence type="ECO:0000256" key="1">
    <source>
        <dbReference type="SAM" id="MobiDB-lite"/>
    </source>
</evidence>
<evidence type="ECO:0000313" key="3">
    <source>
        <dbReference type="Proteomes" id="UP000095392"/>
    </source>
</evidence>
<dbReference type="InterPro" id="IPR011990">
    <property type="entry name" value="TPR-like_helical_dom_sf"/>
</dbReference>
<proteinExistence type="predicted"/>
<dbReference type="Gene3D" id="3.40.50.300">
    <property type="entry name" value="P-loop containing nucleotide triphosphate hydrolases"/>
    <property type="match status" value="1"/>
</dbReference>
<comment type="caution">
    <text evidence="2">The sequence shown here is derived from an EMBL/GenBank/DDBJ whole genome shotgun (WGS) entry which is preliminary data.</text>
</comment>
<dbReference type="EMBL" id="MIPY01000008">
    <property type="protein sequence ID" value="OES33194.1"/>
    <property type="molecule type" value="Genomic_DNA"/>
</dbReference>
<organism evidence="2 3">
    <name type="scientific">Alteromonas macleodii</name>
    <name type="common">Pseudoalteromonas macleodii</name>
    <dbReference type="NCBI Taxonomy" id="28108"/>
    <lineage>
        <taxon>Bacteria</taxon>
        <taxon>Pseudomonadati</taxon>
        <taxon>Pseudomonadota</taxon>
        <taxon>Gammaproteobacteria</taxon>
        <taxon>Alteromonadales</taxon>
        <taxon>Alteromonadaceae</taxon>
        <taxon>Alteromonas/Salinimonas group</taxon>
        <taxon>Alteromonas</taxon>
    </lineage>
</organism>
<evidence type="ECO:0000313" key="2">
    <source>
        <dbReference type="EMBL" id="OES33194.1"/>
    </source>
</evidence>
<dbReference type="SUPFAM" id="SSF52540">
    <property type="entry name" value="P-loop containing nucleoside triphosphate hydrolases"/>
    <property type="match status" value="1"/>
</dbReference>
<protein>
    <submittedName>
        <fullName evidence="2">Tetratricopeptide repeat family protein</fullName>
    </submittedName>
</protein>
<feature type="compositionally biased region" description="Basic and acidic residues" evidence="1">
    <location>
        <begin position="484"/>
        <end position="493"/>
    </location>
</feature>
<dbReference type="InterPro" id="IPR027417">
    <property type="entry name" value="P-loop_NTPase"/>
</dbReference>